<dbReference type="InterPro" id="IPR057207">
    <property type="entry name" value="FBXL15_LRR"/>
</dbReference>
<dbReference type="STRING" id="461836.A0A0L0DLG5"/>
<dbReference type="Gene3D" id="3.80.10.10">
    <property type="entry name" value="Ribonuclease Inhibitor"/>
    <property type="match status" value="2"/>
</dbReference>
<feature type="region of interest" description="Disordered" evidence="1">
    <location>
        <begin position="232"/>
        <end position="278"/>
    </location>
</feature>
<sequence length="917" mass="95933">MRSNNAESSGAPSAGGRASGSGVGRTSSGEKGGARAESEAGGTSTEATEGTRQASTVGKLRDVVAVLVLEWLTDAGLHKTRQMLETEGMALIRAGSNVEVPRVTLEALLESYTASARRATSHAAVLDKMATLLRHLGSQPGTDKASEAFETIAALVPPSTPLDFITPSHDLFFSEAMYHSDDEGIDRRAKRHRPMGFLDTITATANGDLNLDDCTDSIMPLLPPSPPYPIAAGHFDVVPPPPPPHPTARTGDSNGASVTASLERSSPPRSPAKRKRRPIHNPFPVAELLCTILSFLDVWDLAAASATCTALHTAATDPYLLATLVHTVRPPPALPPQRLMDFLAARSSLRRLDLSERTVSFALLGSLPAACPRLEALTLDSCLGFAAFYDGPPDPSVPKLGIVQVVQALNGSLRSISLRNTRGLNCELGLLLAAGGGNLVQVAVTGSVSTKFSSFDPNHAASLRVLDLAACRGLSNDGLAALLAAATGLISLCVARTAVTGAGFAAASLPRLTNLVIAGCMCMGDECMLAVLSGAPALRILDASFLPITNDGVAAIAAHAPNLTSLTLRKCSHLGPGALAPLALAGTRLRVLNVAMVSELSHEDVVGVIGGSGALSRLVIAGRLTGANWSSLLTTPHLDRLRSVSLSGLAHLADEVVGTLLASVRLARIAVVDCGGFTGIGFEDLKLGFGAAASLTHVAAYNRALLPLEHNVGMVSAIGRNCVNLVGLRIDAKNLTRLALLRWRTSHLRELHIAGCEETIDDVSWILPSVFPAYVSKPTKLALPWLSLRSSDLVEVLASQPARFLHSLDLHGTHIDNDILPLVFTALPLLTDLDISNCLDLDDNALNGVDASRPNRITTLNLSGARGLGVRALRRIATVSPNVTSLNSADLPGAASLVISSLFPLLQVTGVGQWLHT</sequence>
<dbReference type="Pfam" id="PF12937">
    <property type="entry name" value="F-box-like"/>
    <property type="match status" value="1"/>
</dbReference>
<dbReference type="OrthoDB" id="10257471at2759"/>
<gene>
    <name evidence="4" type="ORF">AMSG_12254</name>
</gene>
<feature type="region of interest" description="Disordered" evidence="1">
    <location>
        <begin position="1"/>
        <end position="55"/>
    </location>
</feature>
<dbReference type="Pfam" id="PF25372">
    <property type="entry name" value="DUF7885"/>
    <property type="match status" value="1"/>
</dbReference>
<dbReference type="InterPro" id="IPR006553">
    <property type="entry name" value="Leu-rich_rpt_Cys-con_subtyp"/>
</dbReference>
<dbReference type="InterPro" id="IPR036047">
    <property type="entry name" value="F-box-like_dom_sf"/>
</dbReference>
<dbReference type="AlphaFoldDB" id="A0A0L0DLG5"/>
<reference evidence="4 5" key="1">
    <citation type="submission" date="2010-05" db="EMBL/GenBank/DDBJ databases">
        <title>The Genome Sequence of Thecamonas trahens ATCC 50062.</title>
        <authorList>
            <consortium name="The Broad Institute Genome Sequencing Platform"/>
            <person name="Russ C."/>
            <person name="Cuomo C."/>
            <person name="Shea T."/>
            <person name="Young S.K."/>
            <person name="Zeng Q."/>
            <person name="Koehrsen M."/>
            <person name="Haas B."/>
            <person name="Borodovsky M."/>
            <person name="Guigo R."/>
            <person name="Alvarado L."/>
            <person name="Berlin A."/>
            <person name="Bochicchio J."/>
            <person name="Borenstein D."/>
            <person name="Chapman S."/>
            <person name="Chen Z."/>
            <person name="Freedman E."/>
            <person name="Gellesch M."/>
            <person name="Goldberg J."/>
            <person name="Griggs A."/>
            <person name="Gujja S."/>
            <person name="Heilman E."/>
            <person name="Heiman D."/>
            <person name="Hepburn T."/>
            <person name="Howarth C."/>
            <person name="Jen D."/>
            <person name="Larson L."/>
            <person name="Mehta T."/>
            <person name="Park D."/>
            <person name="Pearson M."/>
            <person name="Roberts A."/>
            <person name="Saif S."/>
            <person name="Shenoy N."/>
            <person name="Sisk P."/>
            <person name="Stolte C."/>
            <person name="Sykes S."/>
            <person name="Thomson T."/>
            <person name="Walk T."/>
            <person name="White J."/>
            <person name="Yandava C."/>
            <person name="Burger G."/>
            <person name="Gray M.W."/>
            <person name="Holland P.W.H."/>
            <person name="King N."/>
            <person name="Lang F.B.F."/>
            <person name="Roger A.J."/>
            <person name="Ruiz-Trillo I."/>
            <person name="Lander E."/>
            <person name="Nusbaum C."/>
        </authorList>
    </citation>
    <scope>NUCLEOTIDE SEQUENCE [LARGE SCALE GENOMIC DNA]</scope>
    <source>
        <strain evidence="4 5">ATCC 50062</strain>
    </source>
</reference>
<evidence type="ECO:0000256" key="1">
    <source>
        <dbReference type="SAM" id="MobiDB-lite"/>
    </source>
</evidence>
<accession>A0A0L0DLG5</accession>
<dbReference type="GO" id="GO:0031146">
    <property type="term" value="P:SCF-dependent proteasomal ubiquitin-dependent protein catabolic process"/>
    <property type="evidence" value="ECO:0007669"/>
    <property type="project" value="TreeGrafter"/>
</dbReference>
<organism evidence="4 5">
    <name type="scientific">Thecamonas trahens ATCC 50062</name>
    <dbReference type="NCBI Taxonomy" id="461836"/>
    <lineage>
        <taxon>Eukaryota</taxon>
        <taxon>Apusozoa</taxon>
        <taxon>Apusomonadida</taxon>
        <taxon>Apusomonadidae</taxon>
        <taxon>Thecamonas</taxon>
    </lineage>
</organism>
<dbReference type="eggNOG" id="KOG1947">
    <property type="taxonomic scope" value="Eukaryota"/>
</dbReference>
<proteinExistence type="predicted"/>
<feature type="domain" description="F-box/LRR-repeat protein 15-like leucin rich repeat" evidence="3">
    <location>
        <begin position="457"/>
        <end position="602"/>
    </location>
</feature>
<dbReference type="EMBL" id="GL349478">
    <property type="protein sequence ID" value="KNC53075.1"/>
    <property type="molecule type" value="Genomic_DNA"/>
</dbReference>
<dbReference type="RefSeq" id="XP_013754802.1">
    <property type="nucleotide sequence ID" value="XM_013899348.1"/>
</dbReference>
<evidence type="ECO:0000313" key="4">
    <source>
        <dbReference type="EMBL" id="KNC53075.1"/>
    </source>
</evidence>
<protein>
    <submittedName>
        <fullName evidence="4">Uncharacterized protein</fullName>
    </submittedName>
</protein>
<dbReference type="SUPFAM" id="SSF81383">
    <property type="entry name" value="F-box domain"/>
    <property type="match status" value="1"/>
</dbReference>
<name>A0A0L0DLG5_THETB</name>
<feature type="compositionally biased region" description="Low complexity" evidence="1">
    <location>
        <begin position="39"/>
        <end position="51"/>
    </location>
</feature>
<keyword evidence="5" id="KW-1185">Reference proteome</keyword>
<dbReference type="PANTHER" id="PTHR13318">
    <property type="entry name" value="PARTNER OF PAIRED, ISOFORM B-RELATED"/>
    <property type="match status" value="1"/>
</dbReference>
<dbReference type="Proteomes" id="UP000054408">
    <property type="component" value="Unassembled WGS sequence"/>
</dbReference>
<evidence type="ECO:0000259" key="3">
    <source>
        <dbReference type="Pfam" id="PF25372"/>
    </source>
</evidence>
<feature type="compositionally biased region" description="Polar residues" evidence="1">
    <location>
        <begin position="250"/>
        <end position="263"/>
    </location>
</feature>
<feature type="domain" description="F-box" evidence="2">
    <location>
        <begin position="287"/>
        <end position="320"/>
    </location>
</feature>
<dbReference type="SMART" id="SM00367">
    <property type="entry name" value="LRR_CC"/>
    <property type="match status" value="6"/>
</dbReference>
<dbReference type="GeneID" id="25570168"/>
<dbReference type="Gene3D" id="1.20.1280.50">
    <property type="match status" value="1"/>
</dbReference>
<dbReference type="InterPro" id="IPR001810">
    <property type="entry name" value="F-box_dom"/>
</dbReference>
<dbReference type="InterPro" id="IPR032675">
    <property type="entry name" value="LRR_dom_sf"/>
</dbReference>
<evidence type="ECO:0000313" key="5">
    <source>
        <dbReference type="Proteomes" id="UP000054408"/>
    </source>
</evidence>
<evidence type="ECO:0000259" key="2">
    <source>
        <dbReference type="Pfam" id="PF12937"/>
    </source>
</evidence>
<dbReference type="GO" id="GO:0019005">
    <property type="term" value="C:SCF ubiquitin ligase complex"/>
    <property type="evidence" value="ECO:0007669"/>
    <property type="project" value="TreeGrafter"/>
</dbReference>
<dbReference type="SUPFAM" id="SSF52047">
    <property type="entry name" value="RNI-like"/>
    <property type="match status" value="3"/>
</dbReference>